<dbReference type="Proteomes" id="UP000688137">
    <property type="component" value="Unassembled WGS sequence"/>
</dbReference>
<dbReference type="EMBL" id="CAJJDM010000125">
    <property type="protein sequence ID" value="CAD8104083.1"/>
    <property type="molecule type" value="Genomic_DNA"/>
</dbReference>
<evidence type="ECO:0000313" key="2">
    <source>
        <dbReference type="Proteomes" id="UP000688137"/>
    </source>
</evidence>
<comment type="caution">
    <text evidence="1">The sequence shown here is derived from an EMBL/GenBank/DDBJ whole genome shotgun (WGS) entry which is preliminary data.</text>
</comment>
<organism evidence="1 2">
    <name type="scientific">Paramecium primaurelia</name>
    <dbReference type="NCBI Taxonomy" id="5886"/>
    <lineage>
        <taxon>Eukaryota</taxon>
        <taxon>Sar</taxon>
        <taxon>Alveolata</taxon>
        <taxon>Ciliophora</taxon>
        <taxon>Intramacronucleata</taxon>
        <taxon>Oligohymenophorea</taxon>
        <taxon>Peniculida</taxon>
        <taxon>Parameciidae</taxon>
        <taxon>Paramecium</taxon>
    </lineage>
</organism>
<reference evidence="1" key="1">
    <citation type="submission" date="2021-01" db="EMBL/GenBank/DDBJ databases">
        <authorList>
            <consortium name="Genoscope - CEA"/>
            <person name="William W."/>
        </authorList>
    </citation>
    <scope>NUCLEOTIDE SEQUENCE</scope>
</reference>
<accession>A0A8S1PN43</accession>
<proteinExistence type="predicted"/>
<evidence type="ECO:0000313" key="1">
    <source>
        <dbReference type="EMBL" id="CAD8104083.1"/>
    </source>
</evidence>
<protein>
    <submittedName>
        <fullName evidence="1">Uncharacterized protein</fullName>
    </submittedName>
</protein>
<gene>
    <name evidence="1" type="ORF">PPRIM_AZ9-3.1.T1220182</name>
</gene>
<sequence>MDQANNPQYSECLKKFQDSKIKFDCLINLFLPENNLNNEYLQELGISQIDQLIKGLCQMEECEERLFKQLKASIEQTKSIVDEILKKIKTQTNIKQTDNQEILHSKKNEQIQQIPKKINRKTQSKFIHL</sequence>
<name>A0A8S1PN43_PARPR</name>
<dbReference type="AlphaFoldDB" id="A0A8S1PN43"/>
<keyword evidence="2" id="KW-1185">Reference proteome</keyword>